<dbReference type="PANTHER" id="PTHR30480">
    <property type="entry name" value="BETA-HEXOSAMINIDASE-RELATED"/>
    <property type="match status" value="1"/>
</dbReference>
<dbReference type="InterPro" id="IPR050226">
    <property type="entry name" value="NagZ_Beta-hexosaminidase"/>
</dbReference>
<gene>
    <name evidence="9" type="ORF">SAMN06295960_1480</name>
</gene>
<dbReference type="InterPro" id="IPR036962">
    <property type="entry name" value="Glyco_hydro_3_N_sf"/>
</dbReference>
<organism evidence="9 10">
    <name type="scientific">Paenibacillus aquistagni</name>
    <dbReference type="NCBI Taxonomy" id="1852522"/>
    <lineage>
        <taxon>Bacteria</taxon>
        <taxon>Bacillati</taxon>
        <taxon>Bacillota</taxon>
        <taxon>Bacilli</taxon>
        <taxon>Bacillales</taxon>
        <taxon>Paenibacillaceae</taxon>
        <taxon>Paenibacillus</taxon>
    </lineage>
</organism>
<dbReference type="SUPFAM" id="SSF51445">
    <property type="entry name" value="(Trans)glycosidases"/>
    <property type="match status" value="1"/>
</dbReference>
<dbReference type="STRING" id="1852522.SAMN06295960_1480"/>
<dbReference type="EMBL" id="FXAZ01000001">
    <property type="protein sequence ID" value="SMG26020.1"/>
    <property type="molecule type" value="Genomic_DNA"/>
</dbReference>
<dbReference type="Gene3D" id="3.20.20.300">
    <property type="entry name" value="Glycoside hydrolase, family 3, N-terminal domain"/>
    <property type="match status" value="1"/>
</dbReference>
<dbReference type="Gene3D" id="3.40.50.1700">
    <property type="entry name" value="Glycoside hydrolase family 3 C-terminal domain"/>
    <property type="match status" value="1"/>
</dbReference>
<dbReference type="GO" id="GO:0004563">
    <property type="term" value="F:beta-N-acetylhexosaminidase activity"/>
    <property type="evidence" value="ECO:0007669"/>
    <property type="project" value="UniProtKB-EC"/>
</dbReference>
<dbReference type="GO" id="GO:0009254">
    <property type="term" value="P:peptidoglycan turnover"/>
    <property type="evidence" value="ECO:0007669"/>
    <property type="project" value="TreeGrafter"/>
</dbReference>
<dbReference type="RefSeq" id="WP_176228865.1">
    <property type="nucleotide sequence ID" value="NZ_FXAZ01000001.1"/>
</dbReference>
<dbReference type="InterPro" id="IPR036881">
    <property type="entry name" value="Glyco_hydro_3_C_sf"/>
</dbReference>
<comment type="catalytic activity">
    <reaction evidence="1">
        <text>Hydrolysis of terminal non-reducing N-acetyl-D-hexosamine residues in N-acetyl-beta-D-hexosaminides.</text>
        <dbReference type="EC" id="3.2.1.52"/>
    </reaction>
</comment>
<evidence type="ECO:0000256" key="7">
    <source>
        <dbReference type="SAM" id="Phobius"/>
    </source>
</evidence>
<evidence type="ECO:0000259" key="8">
    <source>
        <dbReference type="Pfam" id="PF00933"/>
    </source>
</evidence>
<keyword evidence="4" id="KW-0378">Hydrolase</keyword>
<keyword evidence="5" id="KW-0326">Glycosidase</keyword>
<evidence type="ECO:0000256" key="3">
    <source>
        <dbReference type="ARBA" id="ARBA00012663"/>
    </source>
</evidence>
<keyword evidence="7" id="KW-0472">Membrane</keyword>
<evidence type="ECO:0000256" key="2">
    <source>
        <dbReference type="ARBA" id="ARBA00005336"/>
    </source>
</evidence>
<comment type="similarity">
    <text evidence="2">Belongs to the glycosyl hydrolase 3 family.</text>
</comment>
<feature type="domain" description="Glycoside hydrolase family 3 N-terminal" evidence="8">
    <location>
        <begin position="100"/>
        <end position="429"/>
    </location>
</feature>
<feature type="compositionally biased region" description="Polar residues" evidence="6">
    <location>
        <begin position="49"/>
        <end position="60"/>
    </location>
</feature>
<evidence type="ECO:0000256" key="1">
    <source>
        <dbReference type="ARBA" id="ARBA00001231"/>
    </source>
</evidence>
<dbReference type="InterPro" id="IPR017853">
    <property type="entry name" value="GH"/>
</dbReference>
<evidence type="ECO:0000256" key="6">
    <source>
        <dbReference type="SAM" id="MobiDB-lite"/>
    </source>
</evidence>
<reference evidence="9 10" key="1">
    <citation type="submission" date="2017-04" db="EMBL/GenBank/DDBJ databases">
        <authorList>
            <person name="Afonso C.L."/>
            <person name="Miller P.J."/>
            <person name="Scott M.A."/>
            <person name="Spackman E."/>
            <person name="Goraichik I."/>
            <person name="Dimitrov K.M."/>
            <person name="Suarez D.L."/>
            <person name="Swayne D.E."/>
        </authorList>
    </citation>
    <scope>NUCLEOTIDE SEQUENCE [LARGE SCALE GENOMIC DNA]</scope>
    <source>
        <strain evidence="9 10">11</strain>
    </source>
</reference>
<accession>A0A1X7JEF7</accession>
<keyword evidence="7" id="KW-0812">Transmembrane</keyword>
<dbReference type="PANTHER" id="PTHR30480:SF13">
    <property type="entry name" value="BETA-HEXOSAMINIDASE"/>
    <property type="match status" value="1"/>
</dbReference>
<dbReference type="AlphaFoldDB" id="A0A1X7JEF7"/>
<proteinExistence type="inferred from homology"/>
<evidence type="ECO:0000313" key="9">
    <source>
        <dbReference type="EMBL" id="SMG26020.1"/>
    </source>
</evidence>
<dbReference type="InterPro" id="IPR001764">
    <property type="entry name" value="Glyco_hydro_3_N"/>
</dbReference>
<evidence type="ECO:0000256" key="4">
    <source>
        <dbReference type="ARBA" id="ARBA00022801"/>
    </source>
</evidence>
<keyword evidence="10" id="KW-1185">Reference proteome</keyword>
<name>A0A1X7JEF7_9BACL</name>
<protein>
    <recommendedName>
        <fullName evidence="3">beta-N-acetylhexosaminidase</fullName>
        <ecNumber evidence="3">3.2.1.52</ecNumber>
    </recommendedName>
</protein>
<keyword evidence="7" id="KW-1133">Transmembrane helix</keyword>
<dbReference type="Pfam" id="PF00933">
    <property type="entry name" value="Glyco_hydro_3"/>
    <property type="match status" value="1"/>
</dbReference>
<evidence type="ECO:0000256" key="5">
    <source>
        <dbReference type="ARBA" id="ARBA00023295"/>
    </source>
</evidence>
<dbReference type="GO" id="GO:0005975">
    <property type="term" value="P:carbohydrate metabolic process"/>
    <property type="evidence" value="ECO:0007669"/>
    <property type="project" value="InterPro"/>
</dbReference>
<dbReference type="EC" id="3.2.1.52" evidence="3"/>
<feature type="region of interest" description="Disordered" evidence="6">
    <location>
        <begin position="49"/>
        <end position="88"/>
    </location>
</feature>
<dbReference type="Proteomes" id="UP000193834">
    <property type="component" value="Unassembled WGS sequence"/>
</dbReference>
<evidence type="ECO:0000313" key="10">
    <source>
        <dbReference type="Proteomes" id="UP000193834"/>
    </source>
</evidence>
<sequence length="633" mass="68872">MQQRQSNHSQKSNKKHNTNLKWLIAIISALIMIAGVLIYSSLKELGNKDSVSPPMTNSSQEHAKPPESSAVNQPPLQSELEQKEEEAKAAAKSALEQLSLEEKIGQLLFVDMSAVEVEHPTKTIKQALDEIKPGGVILFRSDADTLDKTIAYTSMLSRLETAVPAWIGVDQEGGVVSRFPFMSGMNGNMAIAASNRPSLASETGKRIGLNLQALGMNVNFAPVADVNSNARNPVIGIRSFGSSADLVSRYMLPMIEGMHEANIPAVVKHFPGHGDTNVDSHVNLPVLKHTKEQLESIDLKPFQDAIDQGVDMVMSAHVAVPALDSSTIQSRKDGKPIYTPASLSKELLTNLLRTSMDFQGVIITDAMNMGAIEQHFGIEEASEMAINAGADVLLMPAHPARVKQHLIDAVLKGRLPQEKIDESVLRVLTIKAKYGLLAENREMLEEEEQLKHAQEWIESNGDLEFALQVARLSTTLEGDASKLPFIHAKMKKLHIVGTDPYAIKLLNEAIQSYASDNKAVVTEVISLRALSEDEVENKLHLATMDTDEDGILFVTRDLQLKPQIQNVMTSAIAHVANSGMNMASVSIGSPYDTELLEGVPLRFLSYGATTANIQAVVEALFASDPPPGRSPVE</sequence>
<feature type="transmembrane region" description="Helical" evidence="7">
    <location>
        <begin position="20"/>
        <end position="42"/>
    </location>
</feature>